<keyword evidence="1" id="KW-0805">Transcription regulation</keyword>
<accession>A0A3R8LI82</accession>
<dbReference type="PRINTS" id="PR00032">
    <property type="entry name" value="HTHARAC"/>
</dbReference>
<protein>
    <submittedName>
        <fullName evidence="5">AraC family transcriptional regulator</fullName>
    </submittedName>
</protein>
<keyword evidence="3" id="KW-0804">Transcription</keyword>
<dbReference type="GO" id="GO:0043565">
    <property type="term" value="F:sequence-specific DNA binding"/>
    <property type="evidence" value="ECO:0007669"/>
    <property type="project" value="InterPro"/>
</dbReference>
<dbReference type="InterPro" id="IPR018062">
    <property type="entry name" value="HTH_AraC-typ_CS"/>
</dbReference>
<dbReference type="InterPro" id="IPR037923">
    <property type="entry name" value="HTH-like"/>
</dbReference>
<comment type="caution">
    <text evidence="5">The sequence shown here is derived from an EMBL/GenBank/DDBJ whole genome shotgun (WGS) entry which is preliminary data.</text>
</comment>
<dbReference type="Gene3D" id="1.10.10.60">
    <property type="entry name" value="Homeodomain-like"/>
    <property type="match status" value="2"/>
</dbReference>
<keyword evidence="6" id="KW-1185">Reference proteome</keyword>
<dbReference type="SMART" id="SM00342">
    <property type="entry name" value="HTH_ARAC"/>
    <property type="match status" value="1"/>
</dbReference>
<name>A0A3R8LI82_9FIRM</name>
<dbReference type="GO" id="GO:0003700">
    <property type="term" value="F:DNA-binding transcription factor activity"/>
    <property type="evidence" value="ECO:0007669"/>
    <property type="project" value="InterPro"/>
</dbReference>
<dbReference type="Proteomes" id="UP000274920">
    <property type="component" value="Unassembled WGS sequence"/>
</dbReference>
<dbReference type="RefSeq" id="WP_125129051.1">
    <property type="nucleotide sequence ID" value="NZ_RHJS01000002.1"/>
</dbReference>
<sequence length="278" mass="32284">MPIYFKLSIQELPLTIDSIGNRWTQDSITRPRGFPLYHWLQTEKGEGTVTLAGEAFVLKPGEGLLIAPHTPHRYRNNTEIWTTSFLTFGGTLANDIRKICGDSACLFIDAEEGRYFQDWIDRTLEAYLENRLDDLSLSVQCYEFLMHFSNLYMNHSQTEHPLYLQYVSPVIERIETDPAAVPDVEGLAREVHVSPQYLTRLFRRFTGYSVQNYITRFRINRAKELLVGKPYLKVQSISHMSGFHDVSYFISVFRRQTGTTPKQFRKNYGVNESRAHLE</sequence>
<evidence type="ECO:0000259" key="4">
    <source>
        <dbReference type="PROSITE" id="PS01124"/>
    </source>
</evidence>
<dbReference type="SUPFAM" id="SSF51215">
    <property type="entry name" value="Regulatory protein AraC"/>
    <property type="match status" value="1"/>
</dbReference>
<dbReference type="InterPro" id="IPR003313">
    <property type="entry name" value="AraC-bd"/>
</dbReference>
<dbReference type="PROSITE" id="PS00041">
    <property type="entry name" value="HTH_ARAC_FAMILY_1"/>
    <property type="match status" value="1"/>
</dbReference>
<organism evidence="5 6">
    <name type="scientific">Schaedlerella arabinosiphila</name>
    <dbReference type="NCBI Taxonomy" id="2044587"/>
    <lineage>
        <taxon>Bacteria</taxon>
        <taxon>Bacillati</taxon>
        <taxon>Bacillota</taxon>
        <taxon>Clostridia</taxon>
        <taxon>Lachnospirales</taxon>
        <taxon>Lachnospiraceae</taxon>
        <taxon>Schaedlerella</taxon>
    </lineage>
</organism>
<dbReference type="InterPro" id="IPR020449">
    <property type="entry name" value="Tscrpt_reg_AraC-type_HTH"/>
</dbReference>
<dbReference type="SUPFAM" id="SSF46689">
    <property type="entry name" value="Homeodomain-like"/>
    <property type="match status" value="2"/>
</dbReference>
<evidence type="ECO:0000313" key="6">
    <source>
        <dbReference type="Proteomes" id="UP000274920"/>
    </source>
</evidence>
<dbReference type="InterPro" id="IPR009057">
    <property type="entry name" value="Homeodomain-like_sf"/>
</dbReference>
<gene>
    <name evidence="5" type="ORF">EBB54_22670</name>
</gene>
<evidence type="ECO:0000313" key="5">
    <source>
        <dbReference type="EMBL" id="RRK33849.1"/>
    </source>
</evidence>
<proteinExistence type="predicted"/>
<dbReference type="Pfam" id="PF12833">
    <property type="entry name" value="HTH_18"/>
    <property type="match status" value="1"/>
</dbReference>
<dbReference type="InterPro" id="IPR018060">
    <property type="entry name" value="HTH_AraC"/>
</dbReference>
<dbReference type="Pfam" id="PF02311">
    <property type="entry name" value="AraC_binding"/>
    <property type="match status" value="1"/>
</dbReference>
<dbReference type="AlphaFoldDB" id="A0A3R8LI82"/>
<dbReference type="Gene3D" id="2.60.120.280">
    <property type="entry name" value="Regulatory protein AraC"/>
    <property type="match status" value="1"/>
</dbReference>
<dbReference type="PROSITE" id="PS01124">
    <property type="entry name" value="HTH_ARAC_FAMILY_2"/>
    <property type="match status" value="1"/>
</dbReference>
<feature type="domain" description="HTH araC/xylS-type" evidence="4">
    <location>
        <begin position="168"/>
        <end position="267"/>
    </location>
</feature>
<evidence type="ECO:0000256" key="2">
    <source>
        <dbReference type="ARBA" id="ARBA00023125"/>
    </source>
</evidence>
<dbReference type="EMBL" id="RHJS01000002">
    <property type="protein sequence ID" value="RRK33849.1"/>
    <property type="molecule type" value="Genomic_DNA"/>
</dbReference>
<dbReference type="PANTHER" id="PTHR43280">
    <property type="entry name" value="ARAC-FAMILY TRANSCRIPTIONAL REGULATOR"/>
    <property type="match status" value="1"/>
</dbReference>
<keyword evidence="2" id="KW-0238">DNA-binding</keyword>
<reference evidence="5" key="1">
    <citation type="submission" date="2018-10" db="EMBL/GenBank/DDBJ databases">
        <title>Schaedlerella arabinophila gen. nov. sp. nov., isolated from the mouse intestinal tract and comparative analysis with the genome of the closely related altered Schaedler flora strain ASF502.</title>
        <authorList>
            <person name="Miyake S."/>
            <person name="Soh M."/>
            <person name="Seedorf H."/>
        </authorList>
    </citation>
    <scope>NUCLEOTIDE SEQUENCE [LARGE SCALE GENOMIC DNA]</scope>
    <source>
        <strain evidence="5">DSM 106076</strain>
    </source>
</reference>
<evidence type="ECO:0000256" key="3">
    <source>
        <dbReference type="ARBA" id="ARBA00023163"/>
    </source>
</evidence>
<evidence type="ECO:0000256" key="1">
    <source>
        <dbReference type="ARBA" id="ARBA00023015"/>
    </source>
</evidence>
<dbReference type="PANTHER" id="PTHR43280:SF34">
    <property type="entry name" value="ARAC-FAMILY TRANSCRIPTIONAL REGULATOR"/>
    <property type="match status" value="1"/>
</dbReference>